<name>A0ABP0V617_9BRYO</name>
<evidence type="ECO:0000313" key="2">
    <source>
        <dbReference type="Proteomes" id="UP001497444"/>
    </source>
</evidence>
<sequence>MARVRKPQPTLDSTIFSTPEQKVLRLLLTEPTTSFTPRVISSKLKGVRGLGGGEGLQRILSELQSLGMVDFVDNHRSVRLQDDNAFVQIMKTVAAISDLETLKKQVEPLSTKGVLYGSRAFGKGRSDSAYEIFIVSDAPEEVKKLGRSHPLGKTLELEVWTPEMYSEIESQNASLNDKIGKGIVLWGSSW</sequence>
<comment type="caution">
    <text evidence="1">The sequence shown here is derived from an EMBL/GenBank/DDBJ whole genome shotgun (WGS) entry which is preliminary data.</text>
</comment>
<dbReference type="EMBL" id="CAXAQS010000054">
    <property type="protein sequence ID" value="CAK9249834.1"/>
    <property type="molecule type" value="Genomic_DNA"/>
</dbReference>
<protein>
    <submittedName>
        <fullName evidence="1">Uncharacterized protein</fullName>
    </submittedName>
</protein>
<keyword evidence="2" id="KW-1185">Reference proteome</keyword>
<gene>
    <name evidence="1" type="ORF">CSSPJE1EN1_LOCUS25212</name>
</gene>
<dbReference type="Proteomes" id="UP001497444">
    <property type="component" value="Unassembled WGS sequence"/>
</dbReference>
<accession>A0ABP0V617</accession>
<organism evidence="1 2">
    <name type="scientific">Sphagnum jensenii</name>
    <dbReference type="NCBI Taxonomy" id="128206"/>
    <lineage>
        <taxon>Eukaryota</taxon>
        <taxon>Viridiplantae</taxon>
        <taxon>Streptophyta</taxon>
        <taxon>Embryophyta</taxon>
        <taxon>Bryophyta</taxon>
        <taxon>Sphagnophytina</taxon>
        <taxon>Sphagnopsida</taxon>
        <taxon>Sphagnales</taxon>
        <taxon>Sphagnaceae</taxon>
        <taxon>Sphagnum</taxon>
    </lineage>
</organism>
<evidence type="ECO:0000313" key="1">
    <source>
        <dbReference type="EMBL" id="CAK9249834.1"/>
    </source>
</evidence>
<proteinExistence type="predicted"/>
<reference evidence="1" key="1">
    <citation type="submission" date="2024-02" db="EMBL/GenBank/DDBJ databases">
        <authorList>
            <consortium name="ELIXIR-Norway"/>
            <consortium name="Elixir Norway"/>
        </authorList>
    </citation>
    <scope>NUCLEOTIDE SEQUENCE</scope>
</reference>